<feature type="domain" description="Peptidoglycan recognition protein family" evidence="3">
    <location>
        <begin position="2"/>
        <end position="125"/>
    </location>
</feature>
<gene>
    <name evidence="4" type="ORF">DDZ44_04370</name>
</gene>
<organism evidence="4 5">
    <name type="scientific">Syntrophomonas wolfei</name>
    <dbReference type="NCBI Taxonomy" id="863"/>
    <lineage>
        <taxon>Bacteria</taxon>
        <taxon>Bacillati</taxon>
        <taxon>Bacillota</taxon>
        <taxon>Clostridia</taxon>
        <taxon>Eubacteriales</taxon>
        <taxon>Syntrophomonadaceae</taxon>
        <taxon>Syntrophomonas</taxon>
    </lineage>
</organism>
<dbReference type="SUPFAM" id="SSF55846">
    <property type="entry name" value="N-acetylmuramoyl-L-alanine amidase-like"/>
    <property type="match status" value="1"/>
</dbReference>
<dbReference type="GO" id="GO:0008270">
    <property type="term" value="F:zinc ion binding"/>
    <property type="evidence" value="ECO:0007669"/>
    <property type="project" value="InterPro"/>
</dbReference>
<comment type="caution">
    <text evidence="4">The sequence shown here is derived from an EMBL/GenBank/DDBJ whole genome shotgun (WGS) entry which is preliminary data.</text>
</comment>
<dbReference type="EMBL" id="DNZF01000094">
    <property type="protein sequence ID" value="HBK53156.1"/>
    <property type="molecule type" value="Genomic_DNA"/>
</dbReference>
<dbReference type="InterPro" id="IPR015510">
    <property type="entry name" value="PGRP"/>
</dbReference>
<dbReference type="Gene3D" id="3.40.80.10">
    <property type="entry name" value="Peptidoglycan recognition protein-like"/>
    <property type="match status" value="1"/>
</dbReference>
<dbReference type="Pfam" id="PF01510">
    <property type="entry name" value="Amidase_2"/>
    <property type="match status" value="1"/>
</dbReference>
<sequence>MKFNGLKRRSSTHLIVLHHSASPDVPAAEIHAWHLTRGWAGIGYHFVIRKNGSIERGRPLEAIGAHAGPGINGVSIGICLCGNFMKEMPEADQIESLIKLIAWLNLYYAAANPKGLDIKLHREVAATDCPGKLFPVEQIRGSISVPDGDEGGMVVEAWKTDLMREAQRIGLIQEEHQPDDVAPKWFVLAVALHVLESIKNGGKELEQ</sequence>
<dbReference type="InterPro" id="IPR002502">
    <property type="entry name" value="Amidase_domain"/>
</dbReference>
<accession>A0A354YWR5</accession>
<name>A0A354YWR5_9FIRM</name>
<reference evidence="4 5" key="1">
    <citation type="journal article" date="2018" name="Nat. Biotechnol.">
        <title>A standardized bacterial taxonomy based on genome phylogeny substantially revises the tree of life.</title>
        <authorList>
            <person name="Parks D.H."/>
            <person name="Chuvochina M."/>
            <person name="Waite D.W."/>
            <person name="Rinke C."/>
            <person name="Skarshewski A."/>
            <person name="Chaumeil P.A."/>
            <person name="Hugenholtz P."/>
        </authorList>
    </citation>
    <scope>NUCLEOTIDE SEQUENCE [LARGE SCALE GENOMIC DNA]</scope>
    <source>
        <strain evidence="4">UBA10948</strain>
    </source>
</reference>
<dbReference type="InterPro" id="IPR036505">
    <property type="entry name" value="Amidase/PGRP_sf"/>
</dbReference>
<evidence type="ECO:0000259" key="3">
    <source>
        <dbReference type="SMART" id="SM00701"/>
    </source>
</evidence>
<dbReference type="CDD" id="cd06583">
    <property type="entry name" value="PGRP"/>
    <property type="match status" value="1"/>
</dbReference>
<feature type="domain" description="N-acetylmuramoyl-L-alanine amidase" evidence="2">
    <location>
        <begin position="1"/>
        <end position="131"/>
    </location>
</feature>
<dbReference type="GO" id="GO:0008745">
    <property type="term" value="F:N-acetylmuramoyl-L-alanine amidase activity"/>
    <property type="evidence" value="ECO:0007669"/>
    <property type="project" value="InterPro"/>
</dbReference>
<dbReference type="SMART" id="SM00701">
    <property type="entry name" value="PGRP"/>
    <property type="match status" value="1"/>
</dbReference>
<proteinExistence type="inferred from homology"/>
<dbReference type="PANTHER" id="PTHR11022:SF41">
    <property type="entry name" value="PEPTIDOGLYCAN-RECOGNITION PROTEIN LC-RELATED"/>
    <property type="match status" value="1"/>
</dbReference>
<dbReference type="PANTHER" id="PTHR11022">
    <property type="entry name" value="PEPTIDOGLYCAN RECOGNITION PROTEIN"/>
    <property type="match status" value="1"/>
</dbReference>
<dbReference type="SMART" id="SM00644">
    <property type="entry name" value="Ami_2"/>
    <property type="match status" value="1"/>
</dbReference>
<protein>
    <recommendedName>
        <fullName evidence="6">N-acetylmuramoyl-L-alanine amidase</fullName>
    </recommendedName>
</protein>
<dbReference type="InterPro" id="IPR006619">
    <property type="entry name" value="PGRP_domain_met/bac"/>
</dbReference>
<evidence type="ECO:0000259" key="2">
    <source>
        <dbReference type="SMART" id="SM00644"/>
    </source>
</evidence>
<evidence type="ECO:0000313" key="4">
    <source>
        <dbReference type="EMBL" id="HBK53156.1"/>
    </source>
</evidence>
<evidence type="ECO:0000313" key="5">
    <source>
        <dbReference type="Proteomes" id="UP000263273"/>
    </source>
</evidence>
<dbReference type="Proteomes" id="UP000263273">
    <property type="component" value="Unassembled WGS sequence"/>
</dbReference>
<dbReference type="GO" id="GO:0009253">
    <property type="term" value="P:peptidoglycan catabolic process"/>
    <property type="evidence" value="ECO:0007669"/>
    <property type="project" value="InterPro"/>
</dbReference>
<evidence type="ECO:0008006" key="6">
    <source>
        <dbReference type="Google" id="ProtNLM"/>
    </source>
</evidence>
<evidence type="ECO:0000256" key="1">
    <source>
        <dbReference type="ARBA" id="ARBA00007553"/>
    </source>
</evidence>
<dbReference type="AlphaFoldDB" id="A0A354YWR5"/>
<comment type="similarity">
    <text evidence="1">Belongs to the N-acetylmuramoyl-L-alanine amidase 2 family.</text>
</comment>